<proteinExistence type="inferred from homology"/>
<dbReference type="GO" id="GO:0047372">
    <property type="term" value="F:monoacylglycerol lipase activity"/>
    <property type="evidence" value="ECO:0007669"/>
    <property type="project" value="TreeGrafter"/>
</dbReference>
<dbReference type="InterPro" id="IPR000073">
    <property type="entry name" value="AB_hydrolase_1"/>
</dbReference>
<dbReference type="GO" id="GO:0051792">
    <property type="term" value="P:medium-chain fatty acid biosynthetic process"/>
    <property type="evidence" value="ECO:0007669"/>
    <property type="project" value="TreeGrafter"/>
</dbReference>
<dbReference type="eggNOG" id="KOG1838">
    <property type="taxonomic scope" value="Eukaryota"/>
</dbReference>
<dbReference type="GO" id="GO:0008126">
    <property type="term" value="F:acetylesterase activity"/>
    <property type="evidence" value="ECO:0007669"/>
    <property type="project" value="TreeGrafter"/>
</dbReference>
<dbReference type="InterPro" id="IPR012020">
    <property type="entry name" value="ABHD4"/>
</dbReference>
<feature type="active site" description="Charge relay system" evidence="4">
    <location>
        <position position="327"/>
    </location>
</feature>
<dbReference type="InterPro" id="IPR000952">
    <property type="entry name" value="AB_hydrolase_4_CS"/>
</dbReference>
<dbReference type="EnsemblMetazoa" id="Aqu2.1.31198_001">
    <property type="protein sequence ID" value="Aqu2.1.31198_001"/>
    <property type="gene ID" value="Aqu2.1.31198"/>
</dbReference>
<dbReference type="FunCoup" id="A0A1X7UTV1">
    <property type="interactions" value="240"/>
</dbReference>
<evidence type="ECO:0000313" key="6">
    <source>
        <dbReference type="EnsemblMetazoa" id="Aqu2.1.31198_001"/>
    </source>
</evidence>
<feature type="active site" description="Charge relay system" evidence="4">
    <location>
        <position position="191"/>
    </location>
</feature>
<keyword evidence="3" id="KW-0378">Hydrolase</keyword>
<dbReference type="InterPro" id="IPR029058">
    <property type="entry name" value="AB_hydrolase_fold"/>
</dbReference>
<evidence type="ECO:0000256" key="3">
    <source>
        <dbReference type="ARBA" id="ARBA00022801"/>
    </source>
</evidence>
<gene>
    <name evidence="6" type="primary">100637586</name>
</gene>
<keyword evidence="2" id="KW-0719">Serine esterase</keyword>
<comment type="similarity">
    <text evidence="1">Belongs to the AB hydrolase superfamily. AB hydrolase 4 family.</text>
</comment>
<reference evidence="7" key="1">
    <citation type="journal article" date="2010" name="Nature">
        <title>The Amphimedon queenslandica genome and the evolution of animal complexity.</title>
        <authorList>
            <person name="Srivastava M."/>
            <person name="Simakov O."/>
            <person name="Chapman J."/>
            <person name="Fahey B."/>
            <person name="Gauthier M.E."/>
            <person name="Mitros T."/>
            <person name="Richards G.S."/>
            <person name="Conaco C."/>
            <person name="Dacre M."/>
            <person name="Hellsten U."/>
            <person name="Larroux C."/>
            <person name="Putnam N.H."/>
            <person name="Stanke M."/>
            <person name="Adamska M."/>
            <person name="Darling A."/>
            <person name="Degnan S.M."/>
            <person name="Oakley T.H."/>
            <person name="Plachetzki D.C."/>
            <person name="Zhai Y."/>
            <person name="Adamski M."/>
            <person name="Calcino A."/>
            <person name="Cummins S.F."/>
            <person name="Goodstein D.M."/>
            <person name="Harris C."/>
            <person name="Jackson D.J."/>
            <person name="Leys S.P."/>
            <person name="Shu S."/>
            <person name="Woodcroft B.J."/>
            <person name="Vervoort M."/>
            <person name="Kosik K.S."/>
            <person name="Manning G."/>
            <person name="Degnan B.M."/>
            <person name="Rokhsar D.S."/>
        </authorList>
    </citation>
    <scope>NUCLEOTIDE SEQUENCE [LARGE SCALE GENOMIC DNA]</scope>
</reference>
<dbReference type="Gene3D" id="3.40.50.1820">
    <property type="entry name" value="alpha/beta hydrolase"/>
    <property type="match status" value="1"/>
</dbReference>
<dbReference type="OrthoDB" id="247542at2759"/>
<evidence type="ECO:0000256" key="4">
    <source>
        <dbReference type="PIRSR" id="PIRSR005211-1"/>
    </source>
</evidence>
<dbReference type="InterPro" id="IPR050960">
    <property type="entry name" value="AB_hydrolase_4_sf"/>
</dbReference>
<dbReference type="GO" id="GO:0051793">
    <property type="term" value="P:medium-chain fatty acid catabolic process"/>
    <property type="evidence" value="ECO:0007669"/>
    <property type="project" value="TreeGrafter"/>
</dbReference>
<dbReference type="Proteomes" id="UP000007879">
    <property type="component" value="Unassembled WGS sequence"/>
</dbReference>
<evidence type="ECO:0000256" key="1">
    <source>
        <dbReference type="ARBA" id="ARBA00010884"/>
    </source>
</evidence>
<dbReference type="AlphaFoldDB" id="A0A1X7UTV1"/>
<reference evidence="6" key="2">
    <citation type="submission" date="2017-05" db="UniProtKB">
        <authorList>
            <consortium name="EnsemblMetazoa"/>
        </authorList>
    </citation>
    <scope>IDENTIFICATION</scope>
</reference>
<keyword evidence="7" id="KW-1185">Reference proteome</keyword>
<dbReference type="PROSITE" id="PS01133">
    <property type="entry name" value="UPF0017"/>
    <property type="match status" value="1"/>
</dbReference>
<accession>A0A1X7UTV1</accession>
<organism evidence="6">
    <name type="scientific">Amphimedon queenslandica</name>
    <name type="common">Sponge</name>
    <dbReference type="NCBI Taxonomy" id="400682"/>
    <lineage>
        <taxon>Eukaryota</taxon>
        <taxon>Metazoa</taxon>
        <taxon>Porifera</taxon>
        <taxon>Demospongiae</taxon>
        <taxon>Heteroscleromorpha</taxon>
        <taxon>Haplosclerida</taxon>
        <taxon>Niphatidae</taxon>
        <taxon>Amphimedon</taxon>
    </lineage>
</organism>
<dbReference type="PANTHER" id="PTHR10794:SF63">
    <property type="entry name" value="ALPHA_BETA HYDROLASE 1, ISOFORM A"/>
    <property type="match status" value="1"/>
</dbReference>
<dbReference type="STRING" id="400682.A0A1X7UTV1"/>
<evidence type="ECO:0000313" key="7">
    <source>
        <dbReference type="Proteomes" id="UP000007879"/>
    </source>
</evidence>
<dbReference type="PANTHER" id="PTHR10794">
    <property type="entry name" value="ABHYDROLASE DOMAIN-CONTAINING PROTEIN"/>
    <property type="match status" value="1"/>
</dbReference>
<evidence type="ECO:0000256" key="2">
    <source>
        <dbReference type="ARBA" id="ARBA00022487"/>
    </source>
</evidence>
<dbReference type="EnsemblMetazoa" id="XM_003386769.2">
    <property type="protein sequence ID" value="XP_003386817.1"/>
    <property type="gene ID" value="LOC100637586"/>
</dbReference>
<dbReference type="InParanoid" id="A0A1X7UTV1"/>
<feature type="domain" description="AB hydrolase-1" evidence="5">
    <location>
        <begin position="112"/>
        <end position="362"/>
    </location>
</feature>
<dbReference type="OMA" id="MMTTSWG"/>
<dbReference type="KEGG" id="aqu:100637586"/>
<dbReference type="PIRSF" id="PIRSF005211">
    <property type="entry name" value="Ab_hydro_YheT"/>
    <property type="match status" value="1"/>
</dbReference>
<protein>
    <recommendedName>
        <fullName evidence="5">AB hydrolase-1 domain-containing protein</fullName>
    </recommendedName>
</protein>
<sequence>MALLLCCSVCSALCFIYTAYYLFKKVRRPRIYGKKTGSFYKHILAHCPSLSRKYWPTWWAINAHVITIGRLALQRPPSGLTYKREIFNVSDGGSLALDWADPEVHSIKDDSPILLILTGLTSSSKVVYVQWLVSDGLSEGYRPVVMSFRGLGGLLLKTPRAYCANTDDLEPVLKYIHSSWPNVPVVGIGISIGGIILVQHLRERGRDSGLAGVATVSSSWDAHVTLFETLEKPLNWLFYNRHLTKLLVNYINKNCKHLMEKGAMTKEQGEELMQKAKKCSTIREFDEAITVPAFGYDSLWEYYENGTNGNKLHQVKTPLLSINAENDPFVPEKVLPIDGFCANDDAVLVVPSHGGHIGFLEGMLPTRGTWMNKVLREFLNAIKLYDKNK</sequence>
<dbReference type="SUPFAM" id="SSF53474">
    <property type="entry name" value="alpha/beta-Hydrolases"/>
    <property type="match status" value="1"/>
</dbReference>
<name>A0A1X7UTV1_AMPQE</name>
<feature type="active site" description="Charge relay system" evidence="4">
    <location>
        <position position="356"/>
    </location>
</feature>
<evidence type="ECO:0000259" key="5">
    <source>
        <dbReference type="Pfam" id="PF00561"/>
    </source>
</evidence>
<dbReference type="Pfam" id="PF00561">
    <property type="entry name" value="Abhydrolase_1"/>
    <property type="match status" value="1"/>
</dbReference>